<dbReference type="Pfam" id="PF01764">
    <property type="entry name" value="Lipase_3"/>
    <property type="match status" value="1"/>
</dbReference>
<organism evidence="2">
    <name type="scientific">marine sediment metagenome</name>
    <dbReference type="NCBI Taxonomy" id="412755"/>
    <lineage>
        <taxon>unclassified sequences</taxon>
        <taxon>metagenomes</taxon>
        <taxon>ecological metagenomes</taxon>
    </lineage>
</organism>
<dbReference type="EMBL" id="LAZR01000113">
    <property type="protein sequence ID" value="KKN90070.1"/>
    <property type="molecule type" value="Genomic_DNA"/>
</dbReference>
<dbReference type="InterPro" id="IPR029058">
    <property type="entry name" value="AB_hydrolase_fold"/>
</dbReference>
<feature type="domain" description="Fungal lipase-type" evidence="1">
    <location>
        <begin position="92"/>
        <end position="207"/>
    </location>
</feature>
<accession>A0A0F9UA51</accession>
<protein>
    <recommendedName>
        <fullName evidence="1">Fungal lipase-type domain-containing protein</fullName>
    </recommendedName>
</protein>
<proteinExistence type="predicted"/>
<dbReference type="PANTHER" id="PTHR45856">
    <property type="entry name" value="ALPHA/BETA-HYDROLASES SUPERFAMILY PROTEIN"/>
    <property type="match status" value="1"/>
</dbReference>
<comment type="caution">
    <text evidence="2">The sequence shown here is derived from an EMBL/GenBank/DDBJ whole genome shotgun (WGS) entry which is preliminary data.</text>
</comment>
<name>A0A0F9UA51_9ZZZZ</name>
<dbReference type="PANTHER" id="PTHR45856:SF24">
    <property type="entry name" value="FUNGAL LIPASE-LIKE DOMAIN-CONTAINING PROTEIN"/>
    <property type="match status" value="1"/>
</dbReference>
<evidence type="ECO:0000313" key="2">
    <source>
        <dbReference type="EMBL" id="KKN90070.1"/>
    </source>
</evidence>
<dbReference type="SUPFAM" id="SSF53474">
    <property type="entry name" value="alpha/beta-Hydrolases"/>
    <property type="match status" value="1"/>
</dbReference>
<gene>
    <name evidence="2" type="ORF">LCGC14_0231830</name>
</gene>
<dbReference type="AlphaFoldDB" id="A0A0F9UA51"/>
<dbReference type="GO" id="GO:0006629">
    <property type="term" value="P:lipid metabolic process"/>
    <property type="evidence" value="ECO:0007669"/>
    <property type="project" value="InterPro"/>
</dbReference>
<dbReference type="InterPro" id="IPR002921">
    <property type="entry name" value="Fungal_lipase-type"/>
</dbReference>
<dbReference type="Gene3D" id="3.40.50.1820">
    <property type="entry name" value="alpha/beta hydrolase"/>
    <property type="match status" value="1"/>
</dbReference>
<dbReference type="InterPro" id="IPR051218">
    <property type="entry name" value="Sec_MonoDiacylglyc_Lipase"/>
</dbReference>
<evidence type="ECO:0000259" key="1">
    <source>
        <dbReference type="Pfam" id="PF01764"/>
    </source>
</evidence>
<reference evidence="2" key="1">
    <citation type="journal article" date="2015" name="Nature">
        <title>Complex archaea that bridge the gap between prokaryotes and eukaryotes.</title>
        <authorList>
            <person name="Spang A."/>
            <person name="Saw J.H."/>
            <person name="Jorgensen S.L."/>
            <person name="Zaremba-Niedzwiedzka K."/>
            <person name="Martijn J."/>
            <person name="Lind A.E."/>
            <person name="van Eijk R."/>
            <person name="Schleper C."/>
            <person name="Guy L."/>
            <person name="Ettema T.J."/>
        </authorList>
    </citation>
    <scope>NUCLEOTIDE SEQUENCE</scope>
</reference>
<sequence>MGIVQCHDDWCYHPSLRPHPDKGYGLSESVPRGPDFIVDAMMDPLAQVCASLSRRAYDDNPDFAGLGFDLLATFDRFGTQAFLITDGIKVILVFRGTEPDEPTDLISDVCYVKTDFPGGGRVHLGFERAFERVSEAIGASLPSIPLIIVGHSLGAALALEGAATWKTEAVYLYGCPRVGNRAFVKRITCPVFRFENHADLVTHIPPPTSFLQVAWSLAHWRRPTLYRHAGKRIRLSGLGHRSAAYEAAAMGAG</sequence>